<comment type="caution">
    <text evidence="13">The sequence shown here is derived from an EMBL/GenBank/DDBJ whole genome shotgun (WGS) entry which is preliminary data.</text>
</comment>
<keyword evidence="7 10" id="KW-0472">Membrane</keyword>
<evidence type="ECO:0000256" key="4">
    <source>
        <dbReference type="ARBA" id="ARBA00022519"/>
    </source>
</evidence>
<keyword evidence="9" id="KW-0645">Protease</keyword>
<feature type="domain" description="Prepilin peptidase A24 N-terminal" evidence="12">
    <location>
        <begin position="11"/>
        <end position="93"/>
    </location>
</feature>
<feature type="transmembrane region" description="Helical" evidence="10">
    <location>
        <begin position="100"/>
        <end position="120"/>
    </location>
</feature>
<comment type="function">
    <text evidence="9">Plays an essential role in type IV pili and type II pseudopili formation by proteolytically removing the leader sequence from substrate proteins and subsequently monomethylating the alpha-amino group of the newly exposed N-terminal phenylalanine.</text>
</comment>
<keyword evidence="9" id="KW-0511">Multifunctional enzyme</keyword>
<keyword evidence="9" id="KW-0378">Hydrolase</keyword>
<evidence type="ECO:0000256" key="7">
    <source>
        <dbReference type="ARBA" id="ARBA00023136"/>
    </source>
</evidence>
<dbReference type="Pfam" id="PF06750">
    <property type="entry name" value="A24_N_bact"/>
    <property type="match status" value="1"/>
</dbReference>
<dbReference type="EC" id="3.4.23.43" evidence="9"/>
<sequence>MEIIWSIYIFIIGLVFGSFFNVVGLRVPKGESIVRPRSHCPSCNTTLQTVDLIPVLSYLILRGKCRTCQTLVSPFYPVIELMTAVLFTTAWLQWGLSWEWIMALLLISLLIIIVVSDISAMLIPDKILLIFVIPILGLRMTAAPLFPWWDAWFGAALGFLLLLVIAIVSKGGMGGGDIKLFTLLGLFFGWKGLLLTFFLSVFLGAAVGGCGLMIGKVKRGKPMPFGPYIAAGSILTLFAGDVILHWYGSFL</sequence>
<feature type="transmembrane region" description="Helical" evidence="10">
    <location>
        <begin position="127"/>
        <end position="145"/>
    </location>
</feature>
<accession>A0A3R9Q376</accession>
<dbReference type="EC" id="2.1.1.-" evidence="9"/>
<evidence type="ECO:0000256" key="2">
    <source>
        <dbReference type="ARBA" id="ARBA00005801"/>
    </source>
</evidence>
<dbReference type="RefSeq" id="WP_125556547.1">
    <property type="nucleotide sequence ID" value="NZ_RBVX01000013.1"/>
</dbReference>
<keyword evidence="14" id="KW-1185">Reference proteome</keyword>
<protein>
    <recommendedName>
        <fullName evidence="9">Prepilin leader peptidase/N-methyltransferase</fullName>
        <ecNumber evidence="9">2.1.1.-</ecNumber>
        <ecNumber evidence="9">3.4.23.43</ecNumber>
    </recommendedName>
</protein>
<feature type="transmembrane region" description="Helical" evidence="10">
    <location>
        <begin position="180"/>
        <end position="205"/>
    </location>
</feature>
<dbReference type="Proteomes" id="UP000275076">
    <property type="component" value="Unassembled WGS sequence"/>
</dbReference>
<dbReference type="InterPro" id="IPR010627">
    <property type="entry name" value="Prepilin_pept_A24_N"/>
</dbReference>
<comment type="catalytic activity">
    <reaction evidence="9">
        <text>Typically cleaves a -Gly-|-Phe- bond to release an N-terminal, basic peptide of 5-8 residues from type IV prepilin, and then N-methylates the new N-terminal amino group, the methyl donor being S-adenosyl-L-methionine.</text>
        <dbReference type="EC" id="3.4.23.43"/>
    </reaction>
</comment>
<evidence type="ECO:0000259" key="11">
    <source>
        <dbReference type="Pfam" id="PF01478"/>
    </source>
</evidence>
<organism evidence="13 14">
    <name type="scientific">Salibacterium salarium</name>
    <dbReference type="NCBI Taxonomy" id="284579"/>
    <lineage>
        <taxon>Bacteria</taxon>
        <taxon>Bacillati</taxon>
        <taxon>Bacillota</taxon>
        <taxon>Bacilli</taxon>
        <taxon>Bacillales</taxon>
        <taxon>Bacillaceae</taxon>
    </lineage>
</organism>
<dbReference type="InterPro" id="IPR050882">
    <property type="entry name" value="Prepilin_peptidase/N-MTase"/>
</dbReference>
<dbReference type="Gene3D" id="1.20.120.1220">
    <property type="match status" value="1"/>
</dbReference>
<feature type="transmembrane region" description="Helical" evidence="10">
    <location>
        <begin position="71"/>
        <end position="94"/>
    </location>
</feature>
<evidence type="ECO:0000256" key="9">
    <source>
        <dbReference type="RuleBase" id="RU003794"/>
    </source>
</evidence>
<evidence type="ECO:0000256" key="1">
    <source>
        <dbReference type="ARBA" id="ARBA00004429"/>
    </source>
</evidence>
<dbReference type="InterPro" id="IPR014032">
    <property type="entry name" value="Peptidase_A24A_bac"/>
</dbReference>
<proteinExistence type="inferred from homology"/>
<dbReference type="PANTHER" id="PTHR30487">
    <property type="entry name" value="TYPE 4 PREPILIN-LIKE PROTEINS LEADER PEPTIDE-PROCESSING ENZYME"/>
    <property type="match status" value="1"/>
</dbReference>
<keyword evidence="5 9" id="KW-0812">Transmembrane</keyword>
<dbReference type="GO" id="GO:0008168">
    <property type="term" value="F:methyltransferase activity"/>
    <property type="evidence" value="ECO:0007669"/>
    <property type="project" value="UniProtKB-KW"/>
</dbReference>
<feature type="transmembrane region" description="Helical" evidence="10">
    <location>
        <begin position="151"/>
        <end position="168"/>
    </location>
</feature>
<dbReference type="GO" id="GO:0005886">
    <property type="term" value="C:plasma membrane"/>
    <property type="evidence" value="ECO:0007669"/>
    <property type="project" value="UniProtKB-SubCell"/>
</dbReference>
<evidence type="ECO:0000256" key="5">
    <source>
        <dbReference type="ARBA" id="ARBA00022692"/>
    </source>
</evidence>
<dbReference type="InterPro" id="IPR000045">
    <property type="entry name" value="Prepilin_IV_endopep_pep"/>
</dbReference>
<keyword evidence="4" id="KW-0997">Cell inner membrane</keyword>
<dbReference type="GO" id="GO:0032259">
    <property type="term" value="P:methylation"/>
    <property type="evidence" value="ECO:0007669"/>
    <property type="project" value="UniProtKB-KW"/>
</dbReference>
<evidence type="ECO:0000256" key="10">
    <source>
        <dbReference type="SAM" id="Phobius"/>
    </source>
</evidence>
<dbReference type="AlphaFoldDB" id="A0A3R9Q376"/>
<dbReference type="GO" id="GO:0004190">
    <property type="term" value="F:aspartic-type endopeptidase activity"/>
    <property type="evidence" value="ECO:0007669"/>
    <property type="project" value="UniProtKB-EC"/>
</dbReference>
<keyword evidence="9" id="KW-0489">Methyltransferase</keyword>
<dbReference type="EMBL" id="RBVX01000013">
    <property type="protein sequence ID" value="RSL32627.1"/>
    <property type="molecule type" value="Genomic_DNA"/>
</dbReference>
<evidence type="ECO:0000313" key="14">
    <source>
        <dbReference type="Proteomes" id="UP000275076"/>
    </source>
</evidence>
<keyword evidence="6 10" id="KW-1133">Transmembrane helix</keyword>
<feature type="domain" description="Prepilin type IV endopeptidase peptidase" evidence="11">
    <location>
        <begin position="104"/>
        <end position="208"/>
    </location>
</feature>
<evidence type="ECO:0000256" key="6">
    <source>
        <dbReference type="ARBA" id="ARBA00022989"/>
    </source>
</evidence>
<evidence type="ECO:0000313" key="13">
    <source>
        <dbReference type="EMBL" id="RSL32627.1"/>
    </source>
</evidence>
<name>A0A3R9Q376_9BACI</name>
<dbReference type="PANTHER" id="PTHR30487:SF0">
    <property type="entry name" value="PREPILIN LEADER PEPTIDASE_N-METHYLTRANSFERASE-RELATED"/>
    <property type="match status" value="1"/>
</dbReference>
<keyword evidence="3" id="KW-1003">Cell membrane</keyword>
<dbReference type="PRINTS" id="PR00864">
    <property type="entry name" value="PREPILNPTASE"/>
</dbReference>
<dbReference type="GO" id="GO:0006465">
    <property type="term" value="P:signal peptide processing"/>
    <property type="evidence" value="ECO:0007669"/>
    <property type="project" value="TreeGrafter"/>
</dbReference>
<dbReference type="Pfam" id="PF01478">
    <property type="entry name" value="Peptidase_A24"/>
    <property type="match status" value="1"/>
</dbReference>
<evidence type="ECO:0000259" key="12">
    <source>
        <dbReference type="Pfam" id="PF06750"/>
    </source>
</evidence>
<keyword evidence="9" id="KW-0808">Transferase</keyword>
<reference evidence="13 14" key="1">
    <citation type="submission" date="2018-10" db="EMBL/GenBank/DDBJ databases">
        <title>Draft genome sequence of Bacillus salarius IM0101, isolated from a hypersaline soil in Inner Mongolia, China.</title>
        <authorList>
            <person name="Yamprayoonswat W."/>
            <person name="Boonvisut S."/>
            <person name="Jumpathong W."/>
            <person name="Sittihan S."/>
            <person name="Ruangsuj P."/>
            <person name="Wanthongcharoen S."/>
            <person name="Thongpramul N."/>
            <person name="Pimmason S."/>
            <person name="Yu B."/>
            <person name="Yasawong M."/>
        </authorList>
    </citation>
    <scope>NUCLEOTIDE SEQUENCE [LARGE SCALE GENOMIC DNA]</scope>
    <source>
        <strain evidence="13 14">IM0101</strain>
    </source>
</reference>
<feature type="transmembrane region" description="Helical" evidence="10">
    <location>
        <begin position="6"/>
        <end position="27"/>
    </location>
</feature>
<evidence type="ECO:0000256" key="3">
    <source>
        <dbReference type="ARBA" id="ARBA00022475"/>
    </source>
</evidence>
<feature type="transmembrane region" description="Helical" evidence="10">
    <location>
        <begin position="225"/>
        <end position="247"/>
    </location>
</feature>
<gene>
    <name evidence="13" type="ORF">D7Z54_14345</name>
</gene>
<comment type="similarity">
    <text evidence="2 8">Belongs to the peptidase A24 family.</text>
</comment>
<dbReference type="OrthoDB" id="9789291at2"/>
<evidence type="ECO:0000256" key="8">
    <source>
        <dbReference type="RuleBase" id="RU003793"/>
    </source>
</evidence>
<comment type="subcellular location">
    <subcellularLocation>
        <location evidence="1">Cell inner membrane</location>
        <topology evidence="1">Multi-pass membrane protein</topology>
    </subcellularLocation>
    <subcellularLocation>
        <location evidence="9">Cell membrane</location>
        <topology evidence="9">Multi-pass membrane protein</topology>
    </subcellularLocation>
</comment>